<sequence length="348" mass="38553">MRAVCFVERIEFELSGNVFKNAITLGDVDNDGHSELIIGNSDGDISIFKGDKCWQKLSGLGMVSAICVGDVMNCGSNALIVICGDGWCHIYLSLQPKTEEPEESSVSGKLQRIHIQRIPPNTKMILLGDIDNDGKQELVMGLTDRVVRSYRWQRSVSGGKLVCLNKWECARQIGSLTLNHGPQGAPCLLVSQPGGTYMRIRTEAKETDENDKSIQVDHRLFALSKLDLTGDGRDEIVACSWDGQTYIVDQSKHSVRFQLEESVAGFCAGMYSISTTSSPVPCLIYTTFSNKVYIYHNVKLASLASKSLMFKVVEGKDAVNEVCAEDVVSDRKKLKNLIEWCLYNKHTL</sequence>
<dbReference type="InterPro" id="IPR028994">
    <property type="entry name" value="Integrin_alpha_N"/>
</dbReference>
<dbReference type="InterPro" id="IPR031793">
    <property type="entry name" value="KICSTOR_ITFG2"/>
</dbReference>
<dbReference type="SUPFAM" id="SSF69318">
    <property type="entry name" value="Integrin alpha N-terminal domain"/>
    <property type="match status" value="1"/>
</dbReference>
<keyword evidence="2" id="KW-1185">Reference proteome</keyword>
<dbReference type="OrthoDB" id="9996127at2759"/>
<protein>
    <recommendedName>
        <fullName evidence="3">Integrin-alpha FG-GAP repeat-containing protein 2</fullName>
    </recommendedName>
</protein>
<dbReference type="STRING" id="195883.A0A482XJ86"/>
<dbReference type="SMR" id="A0A482XJ86"/>
<dbReference type="AlphaFoldDB" id="A0A482XJ86"/>
<evidence type="ECO:0000313" key="1">
    <source>
        <dbReference type="EMBL" id="RZF45408.1"/>
    </source>
</evidence>
<reference evidence="1 2" key="1">
    <citation type="journal article" date="2017" name="Gigascience">
        <title>Genome sequence of the small brown planthopper, Laodelphax striatellus.</title>
        <authorList>
            <person name="Zhu J."/>
            <person name="Jiang F."/>
            <person name="Wang X."/>
            <person name="Yang P."/>
            <person name="Bao Y."/>
            <person name="Zhao W."/>
            <person name="Wang W."/>
            <person name="Lu H."/>
            <person name="Wang Q."/>
            <person name="Cui N."/>
            <person name="Li J."/>
            <person name="Chen X."/>
            <person name="Luo L."/>
            <person name="Yu J."/>
            <person name="Kang L."/>
            <person name="Cui F."/>
        </authorList>
    </citation>
    <scope>NUCLEOTIDE SEQUENCE [LARGE SCALE GENOMIC DNA]</scope>
    <source>
        <strain evidence="1">Lst14</strain>
    </source>
</reference>
<dbReference type="GO" id="GO:0032006">
    <property type="term" value="P:regulation of TOR signaling"/>
    <property type="evidence" value="ECO:0007669"/>
    <property type="project" value="TreeGrafter"/>
</dbReference>
<dbReference type="Proteomes" id="UP000291343">
    <property type="component" value="Unassembled WGS sequence"/>
</dbReference>
<dbReference type="InParanoid" id="A0A482XJ86"/>
<accession>A0A482XJ86</accession>
<comment type="caution">
    <text evidence="1">The sequence shown here is derived from an EMBL/GenBank/DDBJ whole genome shotgun (WGS) entry which is preliminary data.</text>
</comment>
<evidence type="ECO:0008006" key="3">
    <source>
        <dbReference type="Google" id="ProtNLM"/>
    </source>
</evidence>
<name>A0A482XJ86_LAOST</name>
<proteinExistence type="predicted"/>
<organism evidence="1 2">
    <name type="scientific">Laodelphax striatellus</name>
    <name type="common">Small brown planthopper</name>
    <name type="synonym">Delphax striatella</name>
    <dbReference type="NCBI Taxonomy" id="195883"/>
    <lineage>
        <taxon>Eukaryota</taxon>
        <taxon>Metazoa</taxon>
        <taxon>Ecdysozoa</taxon>
        <taxon>Arthropoda</taxon>
        <taxon>Hexapoda</taxon>
        <taxon>Insecta</taxon>
        <taxon>Pterygota</taxon>
        <taxon>Neoptera</taxon>
        <taxon>Paraneoptera</taxon>
        <taxon>Hemiptera</taxon>
        <taxon>Auchenorrhyncha</taxon>
        <taxon>Fulgoroidea</taxon>
        <taxon>Delphacidae</taxon>
        <taxon>Criomorphinae</taxon>
        <taxon>Laodelphax</taxon>
    </lineage>
</organism>
<evidence type="ECO:0000313" key="2">
    <source>
        <dbReference type="Proteomes" id="UP000291343"/>
    </source>
</evidence>
<dbReference type="Pfam" id="PF15907">
    <property type="entry name" value="Itfg2"/>
    <property type="match status" value="2"/>
</dbReference>
<dbReference type="PANTHER" id="PTHR16317">
    <property type="entry name" value="INTEGRIN ALPHA REPEAT DOMAIN-CONTAINING"/>
    <property type="match status" value="1"/>
</dbReference>
<dbReference type="PANTHER" id="PTHR16317:SF1">
    <property type="entry name" value="KICSTOR COMPLEX PROTEIN ITFG2"/>
    <property type="match status" value="1"/>
</dbReference>
<gene>
    <name evidence="1" type="ORF">LSTR_LSTR002851</name>
</gene>
<dbReference type="EMBL" id="QKKF02009244">
    <property type="protein sequence ID" value="RZF45408.1"/>
    <property type="molecule type" value="Genomic_DNA"/>
</dbReference>